<sequence length="444" mass="48839">MVTFSWFSAVDRRLWQLALPMILSNITVPLLGLVDTAVMGHLDNAVYLSAVAVGSMVITFITMMFNFLRMSTTGMTAQAYGANNQTAIARALLQPLLLGLLIGLGLWLLRTPLTAWGLQLSGAQGELAQQAHSYLAIRFWAAPATLANLVLLGWLLGMQHMKAPVLLLVWGNLLNIVLDIYLVWYAGWQVRGAAWASVCAEYLTLLLGLGLVHYYLRRGGVSLRAGWQCWSAGLRRLLGLNRDIFLRSLVLQLCFAAFTVLGTRLGAEVVAVNALLLNFLTFTAFALDGFAYAVEALAGHAIGARNTRELQLMWRAACRQALAVALLFSSAYLLCGTWLIDMLTSLPALRAQARVFLPWLWLLPLVGMGCYLLDGLFIGATRGREMRNSMLIAGGGYLLTVWLALPLWGNHGLWLALLVFLLLRGVSLEYYRRRVLLPALGMSA</sequence>
<evidence type="ECO:0000256" key="5">
    <source>
        <dbReference type="ARBA" id="ARBA00023136"/>
    </source>
</evidence>
<feature type="transmembrane region" description="Helical" evidence="6">
    <location>
        <begin position="275"/>
        <end position="300"/>
    </location>
</feature>
<feature type="transmembrane region" description="Helical" evidence="6">
    <location>
        <begin position="46"/>
        <end position="68"/>
    </location>
</feature>
<dbReference type="EMBL" id="AQQO01000037">
    <property type="protein sequence ID" value="EON89372.1"/>
    <property type="molecule type" value="Genomic_DNA"/>
</dbReference>
<dbReference type="NCBIfam" id="TIGR00797">
    <property type="entry name" value="matE"/>
    <property type="match status" value="1"/>
</dbReference>
<feature type="transmembrane region" description="Helical" evidence="6">
    <location>
        <begin position="360"/>
        <end position="378"/>
    </location>
</feature>
<dbReference type="InterPro" id="IPR002528">
    <property type="entry name" value="MATE_fam"/>
</dbReference>
<reference evidence="7 8" key="1">
    <citation type="journal article" date="2013" name="Genome Announc.">
        <title>Genome Sequence of Plesiomonas shigelloides Strain 302-73 (Serotype O1).</title>
        <authorList>
            <person name="Pique N."/>
            <person name="Aquilini E."/>
            <person name="Alioto T."/>
            <person name="Minana-Galbis D."/>
            <person name="Tomas J.M."/>
        </authorList>
    </citation>
    <scope>NUCLEOTIDE SEQUENCE [LARGE SCALE GENOMIC DNA]</scope>
    <source>
        <strain evidence="7 8">302-73</strain>
    </source>
</reference>
<feature type="transmembrane region" description="Helical" evidence="6">
    <location>
        <begin position="193"/>
        <end position="216"/>
    </location>
</feature>
<keyword evidence="4 6" id="KW-1133">Transmembrane helix</keyword>
<dbReference type="PATRIC" id="fig|1315976.3.peg.1166"/>
<keyword evidence="3 6" id="KW-0812">Transmembrane</keyword>
<dbReference type="STRING" id="703.SAMEA2665130_00187"/>
<evidence type="ECO:0000256" key="1">
    <source>
        <dbReference type="ARBA" id="ARBA00004141"/>
    </source>
</evidence>
<comment type="subcellular location">
    <subcellularLocation>
        <location evidence="1">Membrane</location>
        <topology evidence="1">Multi-pass membrane protein</topology>
    </subcellularLocation>
</comment>
<dbReference type="Pfam" id="PF01554">
    <property type="entry name" value="MatE"/>
    <property type="match status" value="2"/>
</dbReference>
<comment type="caution">
    <text evidence="7">The sequence shown here is derived from an EMBL/GenBank/DDBJ whole genome shotgun (WGS) entry which is preliminary data.</text>
</comment>
<dbReference type="Proteomes" id="UP000014012">
    <property type="component" value="Unassembled WGS sequence"/>
</dbReference>
<dbReference type="PANTHER" id="PTHR42893">
    <property type="entry name" value="PROTEIN DETOXIFICATION 44, CHLOROPLASTIC-RELATED"/>
    <property type="match status" value="1"/>
</dbReference>
<name>R8ASQ9_PLESH</name>
<dbReference type="GO" id="GO:0005886">
    <property type="term" value="C:plasma membrane"/>
    <property type="evidence" value="ECO:0007669"/>
    <property type="project" value="TreeGrafter"/>
</dbReference>
<dbReference type="GO" id="GO:0015297">
    <property type="term" value="F:antiporter activity"/>
    <property type="evidence" value="ECO:0007669"/>
    <property type="project" value="InterPro"/>
</dbReference>
<evidence type="ECO:0000313" key="8">
    <source>
        <dbReference type="Proteomes" id="UP000014012"/>
    </source>
</evidence>
<evidence type="ECO:0000256" key="2">
    <source>
        <dbReference type="ARBA" id="ARBA00010199"/>
    </source>
</evidence>
<dbReference type="CDD" id="cd13136">
    <property type="entry name" value="MATE_DinF_like"/>
    <property type="match status" value="1"/>
</dbReference>
<evidence type="ECO:0000256" key="6">
    <source>
        <dbReference type="SAM" id="Phobius"/>
    </source>
</evidence>
<proteinExistence type="inferred from homology"/>
<dbReference type="NCBIfam" id="NF007690">
    <property type="entry name" value="PRK10367.1"/>
    <property type="match status" value="1"/>
</dbReference>
<dbReference type="InterPro" id="IPR044644">
    <property type="entry name" value="DinF-like"/>
</dbReference>
<evidence type="ECO:0000256" key="3">
    <source>
        <dbReference type="ARBA" id="ARBA00022692"/>
    </source>
</evidence>
<accession>R8ASQ9</accession>
<organism evidence="7 8">
    <name type="scientific">Plesiomonas shigelloides 302-73</name>
    <dbReference type="NCBI Taxonomy" id="1315976"/>
    <lineage>
        <taxon>Bacteria</taxon>
        <taxon>Pseudomonadati</taxon>
        <taxon>Pseudomonadota</taxon>
        <taxon>Gammaproteobacteria</taxon>
        <taxon>Enterobacterales</taxon>
        <taxon>Enterobacteriaceae</taxon>
        <taxon>Plesiomonas</taxon>
    </lineage>
</organism>
<evidence type="ECO:0000256" key="4">
    <source>
        <dbReference type="ARBA" id="ARBA00022989"/>
    </source>
</evidence>
<feature type="transmembrane region" description="Helical" evidence="6">
    <location>
        <begin position="14"/>
        <end position="34"/>
    </location>
</feature>
<keyword evidence="5 6" id="KW-0472">Membrane</keyword>
<dbReference type="AlphaFoldDB" id="R8ASQ9"/>
<evidence type="ECO:0000313" key="7">
    <source>
        <dbReference type="EMBL" id="EON89372.1"/>
    </source>
</evidence>
<feature type="transmembrane region" description="Helical" evidence="6">
    <location>
        <begin position="165"/>
        <end position="187"/>
    </location>
</feature>
<dbReference type="GO" id="GO:0042910">
    <property type="term" value="F:xenobiotic transmembrane transporter activity"/>
    <property type="evidence" value="ECO:0007669"/>
    <property type="project" value="InterPro"/>
</dbReference>
<feature type="transmembrane region" description="Helical" evidence="6">
    <location>
        <begin position="137"/>
        <end position="158"/>
    </location>
</feature>
<dbReference type="HOGENOM" id="CLU_012893_16_0_6"/>
<comment type="similarity">
    <text evidence="2">Belongs to the multi antimicrobial extrusion (MATE) (TC 2.A.66.1) family.</text>
</comment>
<feature type="transmembrane region" description="Helical" evidence="6">
    <location>
        <begin position="244"/>
        <end position="263"/>
    </location>
</feature>
<feature type="transmembrane region" description="Helical" evidence="6">
    <location>
        <begin position="321"/>
        <end position="340"/>
    </location>
</feature>
<keyword evidence="8" id="KW-1185">Reference proteome</keyword>
<feature type="transmembrane region" description="Helical" evidence="6">
    <location>
        <begin position="414"/>
        <end position="431"/>
    </location>
</feature>
<feature type="transmembrane region" description="Helical" evidence="6">
    <location>
        <begin position="88"/>
        <end position="109"/>
    </location>
</feature>
<dbReference type="PANTHER" id="PTHR42893:SF46">
    <property type="entry name" value="PROTEIN DETOXIFICATION 44, CHLOROPLASTIC"/>
    <property type="match status" value="1"/>
</dbReference>
<gene>
    <name evidence="7" type="ORF">PLESHI_05932</name>
</gene>
<feature type="transmembrane region" description="Helical" evidence="6">
    <location>
        <begin position="390"/>
        <end position="408"/>
    </location>
</feature>
<protein>
    <submittedName>
        <fullName evidence="7">DNA-damage-inducible SOS response protein</fullName>
    </submittedName>
</protein>